<dbReference type="Proteomes" id="UP000623467">
    <property type="component" value="Unassembled WGS sequence"/>
</dbReference>
<name>A0A8H6ZHK8_9AGAR</name>
<comment type="caution">
    <text evidence="1">The sequence shown here is derived from an EMBL/GenBank/DDBJ whole genome shotgun (WGS) entry which is preliminary data.</text>
</comment>
<dbReference type="OrthoDB" id="3034233at2759"/>
<reference evidence="1" key="1">
    <citation type="submission" date="2020-05" db="EMBL/GenBank/DDBJ databases">
        <title>Mycena genomes resolve the evolution of fungal bioluminescence.</title>
        <authorList>
            <person name="Tsai I.J."/>
        </authorList>
    </citation>
    <scope>NUCLEOTIDE SEQUENCE</scope>
    <source>
        <strain evidence="1">160909Yilan</strain>
    </source>
</reference>
<accession>A0A8H6ZHK8</accession>
<evidence type="ECO:0000313" key="1">
    <source>
        <dbReference type="EMBL" id="KAF7377542.1"/>
    </source>
</evidence>
<dbReference type="AlphaFoldDB" id="A0A8H6ZHK8"/>
<organism evidence="1 2">
    <name type="scientific">Mycena sanguinolenta</name>
    <dbReference type="NCBI Taxonomy" id="230812"/>
    <lineage>
        <taxon>Eukaryota</taxon>
        <taxon>Fungi</taxon>
        <taxon>Dikarya</taxon>
        <taxon>Basidiomycota</taxon>
        <taxon>Agaricomycotina</taxon>
        <taxon>Agaricomycetes</taxon>
        <taxon>Agaricomycetidae</taxon>
        <taxon>Agaricales</taxon>
        <taxon>Marasmiineae</taxon>
        <taxon>Mycenaceae</taxon>
        <taxon>Mycena</taxon>
    </lineage>
</organism>
<gene>
    <name evidence="1" type="ORF">MSAN_00176500</name>
</gene>
<proteinExistence type="predicted"/>
<evidence type="ECO:0000313" key="2">
    <source>
        <dbReference type="Proteomes" id="UP000623467"/>
    </source>
</evidence>
<dbReference type="EMBL" id="JACAZH010000001">
    <property type="protein sequence ID" value="KAF7377542.1"/>
    <property type="molecule type" value="Genomic_DNA"/>
</dbReference>
<sequence>MASELDTLLAKLDARFSVNVSLSAVSALLNPGCTSEHSKPRSKLAEVAYKTLRDLANADSELLWRHFGDIIAKWPGAANAQNVGEAFEHEREWVQSFRQNGSGEAESTITGVRNAIALVSVEYDPFTTLPAKTFDDGDDLDRVLAVYHRPEKNIDKISFLPFLPRMERLVSDGLLPATSLDVVVVITAMTIMHELRYMVGTLVHGASFCTLPAVHPSFSPLAEETTDANQGEVADWYELSRYGAILSPALVAPTKDGGLESATLHLTGRRNGGQPRYLFPAMVSEMAERVLDGTFLRLSSPFFGTCSTHWVTGYVLAVQHMGSVDSSGSSTPRPPRSPQTACRYSMVAEPSGPYPEPLVKGRRIAKRRERHPEDRLRVPRGLERLGLMFLYFVQFSCNSRLVLIAPWTSPSHTEFSARIVYITTFSSAMYFLPHTNSTNRIWACV</sequence>
<keyword evidence="2" id="KW-1185">Reference proteome</keyword>
<protein>
    <submittedName>
        <fullName evidence="1">Uncharacterized protein</fullName>
    </submittedName>
</protein>